<evidence type="ECO:0000256" key="5">
    <source>
        <dbReference type="ARBA" id="ARBA00022771"/>
    </source>
</evidence>
<keyword evidence="4" id="KW-0479">Metal-binding</keyword>
<dbReference type="Proteomes" id="UP001358586">
    <property type="component" value="Chromosome 8"/>
</dbReference>
<dbReference type="InterPro" id="IPR013083">
    <property type="entry name" value="Znf_RING/FYVE/PHD"/>
</dbReference>
<sequence length="429" mass="48369">MVITSKSRHCIQPKHPRTCFVVCRIFYCLKLGIGFSSKELALVFDVKKTIGFVTIVIFRKRLEQENGKKYILEIFVLNRGNRRGHTFHLTMSSGGKNGIVSFLFFLLFFSPPPSAAQLTDSNIGHESYARFTPTMAMIIAGLVVALFFMGFFSIYLRNCSRSGGNGSSVRPVNVGAWRGRRDEMRGLEASVIETFPTMVYSEVKVHNIGKGALECAVCLNEFEDDETLRLIPKCDHVFHAECIDPWLASHVTCPVCRANLATQLGDPVSQLIELDNTVIELNFEAQNNDNNLEIRESGDPVSQPIELDNTVIELDLEAQNNDNNLEIREERGENQNINTITSDVEAQVSLEVEIINMNQILNMNYTRKPFFSRSYSTGHSLIQPGENIDRFTLQLPIDVRKQLLNRGKSLVLPKERSSLTRENNDGSSR</sequence>
<accession>A0ABR0P5S3</accession>
<comment type="pathway">
    <text evidence="2">Protein modification; protein ubiquitination.</text>
</comment>
<dbReference type="Pfam" id="PF13639">
    <property type="entry name" value="zf-RING_2"/>
    <property type="match status" value="1"/>
</dbReference>
<feature type="transmembrane region" description="Helical" evidence="10">
    <location>
        <begin position="135"/>
        <end position="156"/>
    </location>
</feature>
<evidence type="ECO:0000313" key="13">
    <source>
        <dbReference type="Proteomes" id="UP001358586"/>
    </source>
</evidence>
<dbReference type="SMART" id="SM00184">
    <property type="entry name" value="RING"/>
    <property type="match status" value="1"/>
</dbReference>
<comment type="caution">
    <text evidence="12">The sequence shown here is derived from an EMBL/GenBank/DDBJ whole genome shotgun (WGS) entry which is preliminary data.</text>
</comment>
<keyword evidence="7" id="KW-0862">Zinc</keyword>
<dbReference type="CDD" id="cd16461">
    <property type="entry name" value="RING-H2_EL5-like"/>
    <property type="match status" value="1"/>
</dbReference>
<keyword evidence="13" id="KW-1185">Reference proteome</keyword>
<comment type="catalytic activity">
    <reaction evidence="1">
        <text>S-ubiquitinyl-[E2 ubiquitin-conjugating enzyme]-L-cysteine + [acceptor protein]-L-lysine = [E2 ubiquitin-conjugating enzyme]-L-cysteine + N(6)-ubiquitinyl-[acceptor protein]-L-lysine.</text>
        <dbReference type="EC" id="2.3.2.27"/>
    </reaction>
</comment>
<reference evidence="12 13" key="1">
    <citation type="submission" date="2023-03" db="EMBL/GenBank/DDBJ databases">
        <title>WGS of Gossypium arboreum.</title>
        <authorList>
            <person name="Yu D."/>
        </authorList>
    </citation>
    <scope>NUCLEOTIDE SEQUENCE [LARGE SCALE GENOMIC DNA]</scope>
    <source>
        <tissue evidence="12">Leaf</tissue>
    </source>
</reference>
<evidence type="ECO:0000256" key="4">
    <source>
        <dbReference type="ARBA" id="ARBA00022723"/>
    </source>
</evidence>
<proteinExistence type="inferred from homology"/>
<evidence type="ECO:0000256" key="9">
    <source>
        <dbReference type="PROSITE-ProRule" id="PRU00175"/>
    </source>
</evidence>
<feature type="domain" description="RING-type" evidence="11">
    <location>
        <begin position="215"/>
        <end position="257"/>
    </location>
</feature>
<keyword evidence="6" id="KW-0833">Ubl conjugation pathway</keyword>
<evidence type="ECO:0000256" key="7">
    <source>
        <dbReference type="ARBA" id="ARBA00022833"/>
    </source>
</evidence>
<gene>
    <name evidence="12" type="ORF">PVK06_029114</name>
</gene>
<dbReference type="EMBL" id="JARKNE010000008">
    <property type="protein sequence ID" value="KAK5813663.1"/>
    <property type="molecule type" value="Genomic_DNA"/>
</dbReference>
<dbReference type="InterPro" id="IPR001841">
    <property type="entry name" value="Znf_RING"/>
</dbReference>
<protein>
    <recommendedName>
        <fullName evidence="3">RING-type E3 ubiquitin transferase</fullName>
        <ecNumber evidence="3">2.3.2.27</ecNumber>
    </recommendedName>
</protein>
<keyword evidence="10" id="KW-0472">Membrane</keyword>
<keyword evidence="10" id="KW-0812">Transmembrane</keyword>
<keyword evidence="10" id="KW-1133">Transmembrane helix</keyword>
<evidence type="ECO:0000256" key="2">
    <source>
        <dbReference type="ARBA" id="ARBA00004906"/>
    </source>
</evidence>
<organism evidence="12 13">
    <name type="scientific">Gossypium arboreum</name>
    <name type="common">Tree cotton</name>
    <name type="synonym">Gossypium nanking</name>
    <dbReference type="NCBI Taxonomy" id="29729"/>
    <lineage>
        <taxon>Eukaryota</taxon>
        <taxon>Viridiplantae</taxon>
        <taxon>Streptophyta</taxon>
        <taxon>Embryophyta</taxon>
        <taxon>Tracheophyta</taxon>
        <taxon>Spermatophyta</taxon>
        <taxon>Magnoliopsida</taxon>
        <taxon>eudicotyledons</taxon>
        <taxon>Gunneridae</taxon>
        <taxon>Pentapetalae</taxon>
        <taxon>rosids</taxon>
        <taxon>malvids</taxon>
        <taxon>Malvales</taxon>
        <taxon>Malvaceae</taxon>
        <taxon>Malvoideae</taxon>
        <taxon>Gossypium</taxon>
    </lineage>
</organism>
<evidence type="ECO:0000256" key="1">
    <source>
        <dbReference type="ARBA" id="ARBA00000900"/>
    </source>
</evidence>
<keyword evidence="5 9" id="KW-0863">Zinc-finger</keyword>
<name>A0ABR0P5S3_GOSAR</name>
<evidence type="ECO:0000256" key="8">
    <source>
        <dbReference type="ARBA" id="ARBA00024209"/>
    </source>
</evidence>
<dbReference type="PANTHER" id="PTHR14155">
    <property type="entry name" value="RING FINGER DOMAIN-CONTAINING"/>
    <property type="match status" value="1"/>
</dbReference>
<dbReference type="PANTHER" id="PTHR14155:SF263">
    <property type="entry name" value="E3 UBIQUITIN-PROTEIN LIGASE ATL6"/>
    <property type="match status" value="1"/>
</dbReference>
<dbReference type="EC" id="2.3.2.27" evidence="3"/>
<dbReference type="SUPFAM" id="SSF57850">
    <property type="entry name" value="RING/U-box"/>
    <property type="match status" value="1"/>
</dbReference>
<evidence type="ECO:0000256" key="3">
    <source>
        <dbReference type="ARBA" id="ARBA00012483"/>
    </source>
</evidence>
<feature type="transmembrane region" description="Helical" evidence="10">
    <location>
        <begin position="98"/>
        <end position="115"/>
    </location>
</feature>
<dbReference type="Gene3D" id="3.30.40.10">
    <property type="entry name" value="Zinc/RING finger domain, C3HC4 (zinc finger)"/>
    <property type="match status" value="1"/>
</dbReference>
<evidence type="ECO:0000256" key="10">
    <source>
        <dbReference type="SAM" id="Phobius"/>
    </source>
</evidence>
<comment type="similarity">
    <text evidence="8">Belongs to the RING-type zinc finger family. ATL subfamily.</text>
</comment>
<evidence type="ECO:0000256" key="6">
    <source>
        <dbReference type="ARBA" id="ARBA00022786"/>
    </source>
</evidence>
<evidence type="ECO:0000259" key="11">
    <source>
        <dbReference type="PROSITE" id="PS50089"/>
    </source>
</evidence>
<dbReference type="PROSITE" id="PS50089">
    <property type="entry name" value="ZF_RING_2"/>
    <property type="match status" value="1"/>
</dbReference>
<dbReference type="InterPro" id="IPR053238">
    <property type="entry name" value="RING-H2_zinc_finger"/>
</dbReference>
<evidence type="ECO:0000313" key="12">
    <source>
        <dbReference type="EMBL" id="KAK5813663.1"/>
    </source>
</evidence>